<reference evidence="2 3" key="1">
    <citation type="submission" date="2022-11" db="EMBL/GenBank/DDBJ databases">
        <title>Whole genome sequence of Eschrichtius robustus ER-17-0199.</title>
        <authorList>
            <person name="Bruniche-Olsen A."/>
            <person name="Black A.N."/>
            <person name="Fields C.J."/>
            <person name="Walden K."/>
            <person name="Dewoody J.A."/>
        </authorList>
    </citation>
    <scope>NUCLEOTIDE SEQUENCE [LARGE SCALE GENOMIC DNA]</scope>
    <source>
        <strain evidence="2">ER-17-0199</strain>
        <tissue evidence="2">Blubber</tissue>
    </source>
</reference>
<name>A0AB34H718_ESCRO</name>
<dbReference type="AlphaFoldDB" id="A0AB34H718"/>
<feature type="compositionally biased region" description="Basic and acidic residues" evidence="1">
    <location>
        <begin position="147"/>
        <end position="173"/>
    </location>
</feature>
<feature type="region of interest" description="Disordered" evidence="1">
    <location>
        <begin position="44"/>
        <end position="73"/>
    </location>
</feature>
<evidence type="ECO:0000256" key="1">
    <source>
        <dbReference type="SAM" id="MobiDB-lite"/>
    </source>
</evidence>
<dbReference type="Proteomes" id="UP001159641">
    <property type="component" value="Unassembled WGS sequence"/>
</dbReference>
<evidence type="ECO:0000313" key="3">
    <source>
        <dbReference type="Proteomes" id="UP001159641"/>
    </source>
</evidence>
<dbReference type="EMBL" id="JAIQCJ010001983">
    <property type="protein sequence ID" value="KAJ8786495.1"/>
    <property type="molecule type" value="Genomic_DNA"/>
</dbReference>
<protein>
    <submittedName>
        <fullName evidence="2">Uncharacterized protein</fullName>
    </submittedName>
</protein>
<accession>A0AB34H718</accession>
<feature type="compositionally biased region" description="Low complexity" evidence="1">
    <location>
        <begin position="278"/>
        <end position="290"/>
    </location>
</feature>
<sequence length="443" mass="47696">MCYLHRVHFAAGWGGQALTSTQFKAFLVAWGSFKEAPARHLHCQEQQHHPQGLLGLPPEPERQPGASGCSQDTAPKCNLAADMVLRASQAEVVILQPPGLRQRPVIVTFVQAPNCASLRPPSGAGVLVSPVAEEKLGLRQETCPTHTEWRGLGEPELRTMKPLRGPEEADKSRRTPSGSWRVCGNRRPQVPERGQRPQPRAYRHGNRKRRDRGGLEHAAPPGTGLGHLPGRPGKSESASGGGYWPSPRTPPPGLPRAPRRLVGVVVRARDSQRRVRPGRAVAAGPRQGATLRRRRRALRGTGRPGSVRSPAPPLSAGGRRGSAPAAEGPPALREQVVGWPAQASEPGPRGLRRRRGFAEVSPTPGPGQGRGHGLDPRGAVADGRRLLGIGRSRPGWGRCWRGEPAGPRAGGDQPRVIRTREAASAPPALECPYLRAVSRPRRR</sequence>
<feature type="region of interest" description="Disordered" evidence="1">
    <location>
        <begin position="142"/>
        <end position="415"/>
    </location>
</feature>
<gene>
    <name evidence="2" type="ORF">J1605_005984</name>
</gene>
<keyword evidence="3" id="KW-1185">Reference proteome</keyword>
<comment type="caution">
    <text evidence="2">The sequence shown here is derived from an EMBL/GenBank/DDBJ whole genome shotgun (WGS) entry which is preliminary data.</text>
</comment>
<proteinExistence type="predicted"/>
<feature type="compositionally biased region" description="Basic residues" evidence="1">
    <location>
        <begin position="201"/>
        <end position="211"/>
    </location>
</feature>
<organism evidence="2 3">
    <name type="scientific">Eschrichtius robustus</name>
    <name type="common">California gray whale</name>
    <name type="synonym">Eschrichtius gibbosus</name>
    <dbReference type="NCBI Taxonomy" id="9764"/>
    <lineage>
        <taxon>Eukaryota</taxon>
        <taxon>Metazoa</taxon>
        <taxon>Chordata</taxon>
        <taxon>Craniata</taxon>
        <taxon>Vertebrata</taxon>
        <taxon>Euteleostomi</taxon>
        <taxon>Mammalia</taxon>
        <taxon>Eutheria</taxon>
        <taxon>Laurasiatheria</taxon>
        <taxon>Artiodactyla</taxon>
        <taxon>Whippomorpha</taxon>
        <taxon>Cetacea</taxon>
        <taxon>Mysticeti</taxon>
        <taxon>Eschrichtiidae</taxon>
        <taxon>Eschrichtius</taxon>
    </lineage>
</organism>
<evidence type="ECO:0000313" key="2">
    <source>
        <dbReference type="EMBL" id="KAJ8786495.1"/>
    </source>
</evidence>
<feature type="compositionally biased region" description="Low complexity" evidence="1">
    <location>
        <begin position="315"/>
        <end position="331"/>
    </location>
</feature>